<keyword evidence="2" id="KW-1185">Reference proteome</keyword>
<protein>
    <submittedName>
        <fullName evidence="1">MarR family transcriptional regulator</fullName>
    </submittedName>
</protein>
<sequence>MKIAVILTEFLNDYAKNYYQSLALNCELSYFIYKDFQDAGELYLALEPDYDGFLVSGPVPRAAICQRVPSLPKPLISFGSSPLCYYESFFQIQYNEKDFYLERGYYDLMEWYSGEPDRPLYDFLKRGEFHDLIMEIYQNTSSYSLEQLCEMEEKIKERHIRLWREGRIQYSVTRFSNIMPDLLHAGVKTYFVYPKYEILKEAITTLLQEVSLKAMLQNQTTIAALNQQYSSQFLFQRQARSQSSEYGRDYLDALSRRTGFSLSYVRRFVTALETLNNEHVTSQNLASALDITPRSANRLLKRLLNCGVAEEITTDHLPNRGRPEKAYRILN</sequence>
<name>A0A3E3K5N8_9FIRM</name>
<gene>
    <name evidence="1" type="ORF">DW016_01050</name>
</gene>
<dbReference type="AlphaFoldDB" id="A0A3E3K5N8"/>
<proteinExistence type="predicted"/>
<organism evidence="1 2">
    <name type="scientific">Sellimonas intestinalis</name>
    <dbReference type="NCBI Taxonomy" id="1653434"/>
    <lineage>
        <taxon>Bacteria</taxon>
        <taxon>Bacillati</taxon>
        <taxon>Bacillota</taxon>
        <taxon>Clostridia</taxon>
        <taxon>Lachnospirales</taxon>
        <taxon>Lachnospiraceae</taxon>
        <taxon>Sellimonas</taxon>
    </lineage>
</organism>
<evidence type="ECO:0000313" key="1">
    <source>
        <dbReference type="EMBL" id="RGE89893.1"/>
    </source>
</evidence>
<reference evidence="1 2" key="1">
    <citation type="submission" date="2018-08" db="EMBL/GenBank/DDBJ databases">
        <title>A genome reference for cultivated species of the human gut microbiota.</title>
        <authorList>
            <person name="Zou Y."/>
            <person name="Xue W."/>
            <person name="Luo G."/>
        </authorList>
    </citation>
    <scope>NUCLEOTIDE SEQUENCE [LARGE SCALE GENOMIC DNA]</scope>
    <source>
        <strain evidence="1 2">AF37-2AT</strain>
    </source>
</reference>
<dbReference type="Proteomes" id="UP000261080">
    <property type="component" value="Unassembled WGS sequence"/>
</dbReference>
<dbReference type="GeneID" id="97192873"/>
<comment type="caution">
    <text evidence="1">The sequence shown here is derived from an EMBL/GenBank/DDBJ whole genome shotgun (WGS) entry which is preliminary data.</text>
</comment>
<dbReference type="RefSeq" id="WP_024732687.1">
    <property type="nucleotide sequence ID" value="NZ_BAABYU010000001.1"/>
</dbReference>
<dbReference type="OrthoDB" id="4986073at2"/>
<evidence type="ECO:0000313" key="2">
    <source>
        <dbReference type="Proteomes" id="UP000261080"/>
    </source>
</evidence>
<dbReference type="EMBL" id="QVLX01000001">
    <property type="protein sequence ID" value="RGE89893.1"/>
    <property type="molecule type" value="Genomic_DNA"/>
</dbReference>
<accession>A0A3E3K5N8</accession>